<dbReference type="PANTHER" id="PTHR38825:SF1">
    <property type="entry name" value="TRANSPORTER, LYSE FAMILY"/>
    <property type="match status" value="1"/>
</dbReference>
<evidence type="ECO:0000256" key="5">
    <source>
        <dbReference type="ARBA" id="ARBA00023136"/>
    </source>
</evidence>
<keyword evidence="5 6" id="KW-0472">Membrane</keyword>
<dbReference type="GO" id="GO:0005886">
    <property type="term" value="C:plasma membrane"/>
    <property type="evidence" value="ECO:0007669"/>
    <property type="project" value="UniProtKB-SubCell"/>
</dbReference>
<dbReference type="Pfam" id="PF01810">
    <property type="entry name" value="LysE"/>
    <property type="match status" value="1"/>
</dbReference>
<evidence type="ECO:0000313" key="8">
    <source>
        <dbReference type="Proteomes" id="UP000053326"/>
    </source>
</evidence>
<organism evidence="7 8">
    <name type="scientific">Thermacetogenium phaeum</name>
    <dbReference type="NCBI Taxonomy" id="85874"/>
    <lineage>
        <taxon>Bacteria</taxon>
        <taxon>Bacillati</taxon>
        <taxon>Bacillota</taxon>
        <taxon>Clostridia</taxon>
        <taxon>Thermoanaerobacterales</taxon>
        <taxon>Thermoanaerobacteraceae</taxon>
        <taxon>Thermacetogenium</taxon>
    </lineage>
</organism>
<protein>
    <submittedName>
        <fullName evidence="7">Lysine exporter LysE</fullName>
    </submittedName>
</protein>
<evidence type="ECO:0000256" key="1">
    <source>
        <dbReference type="ARBA" id="ARBA00004651"/>
    </source>
</evidence>
<evidence type="ECO:0000256" key="2">
    <source>
        <dbReference type="ARBA" id="ARBA00022475"/>
    </source>
</evidence>
<gene>
    <name evidence="7" type="ORF">XD66_0398</name>
</gene>
<comment type="subcellular location">
    <subcellularLocation>
        <location evidence="1">Cell membrane</location>
        <topology evidence="1">Multi-pass membrane protein</topology>
    </subcellularLocation>
</comment>
<proteinExistence type="predicted"/>
<feature type="transmembrane region" description="Helical" evidence="6">
    <location>
        <begin position="120"/>
        <end position="144"/>
    </location>
</feature>
<dbReference type="Proteomes" id="UP000053326">
    <property type="component" value="Unassembled WGS sequence"/>
</dbReference>
<comment type="caution">
    <text evidence="7">The sequence shown here is derived from an EMBL/GenBank/DDBJ whole genome shotgun (WGS) entry which is preliminary data.</text>
</comment>
<sequence length="225" mass="24070">MELTLIFLTSFLIAMSGAMMPGPMLAVTVKESLQEGWPAGVFISIGHGLTEVLLIGLFVLGLGRVLQAQWISAVVGVAGGLVLLLMGFNIITGVVKGKQDLALTGEGVSGTGGGCHQQSAFWRILGAGIVVSMANPTWIIWWLTIGMLYVTQALKFGWVGIGLFYSGHFLADFAWYVLVAVLIATGKKFLSVPVYRWIMAVCGLLVVVLALLFTFQGFQAAVQLF</sequence>
<evidence type="ECO:0000256" key="3">
    <source>
        <dbReference type="ARBA" id="ARBA00022692"/>
    </source>
</evidence>
<dbReference type="EMBL" id="LGFO01000029">
    <property type="protein sequence ID" value="KUK36896.1"/>
    <property type="molecule type" value="Genomic_DNA"/>
</dbReference>
<accession>A0A117LBH2</accession>
<dbReference type="AlphaFoldDB" id="A0A117LBH2"/>
<evidence type="ECO:0000256" key="4">
    <source>
        <dbReference type="ARBA" id="ARBA00022989"/>
    </source>
</evidence>
<feature type="transmembrane region" description="Helical" evidence="6">
    <location>
        <begin position="156"/>
        <end position="183"/>
    </location>
</feature>
<keyword evidence="3 6" id="KW-0812">Transmembrane</keyword>
<name>A0A117LBH2_9THEO</name>
<feature type="transmembrane region" description="Helical" evidence="6">
    <location>
        <begin position="42"/>
        <end position="63"/>
    </location>
</feature>
<evidence type="ECO:0000256" key="6">
    <source>
        <dbReference type="SAM" id="Phobius"/>
    </source>
</evidence>
<dbReference type="GO" id="GO:0006865">
    <property type="term" value="P:amino acid transport"/>
    <property type="evidence" value="ECO:0007669"/>
    <property type="project" value="InterPro"/>
</dbReference>
<feature type="transmembrane region" description="Helical" evidence="6">
    <location>
        <begin position="70"/>
        <end position="91"/>
    </location>
</feature>
<keyword evidence="2" id="KW-1003">Cell membrane</keyword>
<feature type="transmembrane region" description="Helical" evidence="6">
    <location>
        <begin position="195"/>
        <end position="215"/>
    </location>
</feature>
<keyword evidence="4 6" id="KW-1133">Transmembrane helix</keyword>
<evidence type="ECO:0000313" key="7">
    <source>
        <dbReference type="EMBL" id="KUK36896.1"/>
    </source>
</evidence>
<dbReference type="PANTHER" id="PTHR38825">
    <property type="entry name" value="LYSINE EXPORTER PROTEIN (LYSE/YGGA)"/>
    <property type="match status" value="1"/>
</dbReference>
<reference evidence="8" key="1">
    <citation type="journal article" date="2015" name="MBio">
        <title>Genome-Resolved Metagenomic Analysis Reveals Roles for Candidate Phyla and Other Microbial Community Members in Biogeochemical Transformations in Oil Reservoirs.</title>
        <authorList>
            <person name="Hu P."/>
            <person name="Tom L."/>
            <person name="Singh A."/>
            <person name="Thomas B.C."/>
            <person name="Baker B.J."/>
            <person name="Piceno Y.M."/>
            <person name="Andersen G.L."/>
            <person name="Banfield J.F."/>
        </authorList>
    </citation>
    <scope>NUCLEOTIDE SEQUENCE [LARGE SCALE GENOMIC DNA]</scope>
</reference>
<dbReference type="InterPro" id="IPR001123">
    <property type="entry name" value="LeuE-type"/>
</dbReference>